<dbReference type="Pfam" id="PF13529">
    <property type="entry name" value="Peptidase_C39_2"/>
    <property type="match status" value="1"/>
</dbReference>
<protein>
    <recommendedName>
        <fullName evidence="2">Peptidase C39-like domain-containing protein</fullName>
    </recommendedName>
</protein>
<comment type="caution">
    <text evidence="3">The sequence shown here is derived from an EMBL/GenBank/DDBJ whole genome shotgun (WGS) entry which is preliminary data.</text>
</comment>
<accession>A0A6G4A467</accession>
<sequence>MLVTGLKLLLSTILIVGLAFFSGLLSILLYFKVSGKEPEFGFGDAIASAAIQPLKVEPIPADNQPQQPAPKEIKKKMMIDAPLVLQNPELPSGCELVSLTMLLQFYGIKKGKMDLLPEMKVDTTPLQRNKDGTIAYWGNPNSGYVGDITGKKKGFGIYHAALFDLLAKYVPSAADLTGTTFNKLEEKVSEGIPVVVWTTIPFTVPNENQWVVWDSPLGPIKTTFIEHAVLLVGYDEEHVYVNDPLSGRKQYQIEKQRFIKTWDAMGRQALTYTKKEA</sequence>
<proteinExistence type="predicted"/>
<keyword evidence="1" id="KW-0472">Membrane</keyword>
<keyword evidence="1" id="KW-1133">Transmembrane helix</keyword>
<gene>
    <name evidence="3" type="ORF">GK047_21685</name>
</gene>
<dbReference type="InterPro" id="IPR039564">
    <property type="entry name" value="Peptidase_C39-like"/>
</dbReference>
<evidence type="ECO:0000259" key="2">
    <source>
        <dbReference type="Pfam" id="PF13529"/>
    </source>
</evidence>
<dbReference type="PANTHER" id="PTHR37806:SF1">
    <property type="entry name" value="PEPTIDASE C39-LIKE DOMAIN-CONTAINING PROTEIN"/>
    <property type="match status" value="1"/>
</dbReference>
<dbReference type="EMBL" id="JAAIKC010000010">
    <property type="protein sequence ID" value="NEW08611.1"/>
    <property type="molecule type" value="Genomic_DNA"/>
</dbReference>
<dbReference type="Gene3D" id="3.90.70.10">
    <property type="entry name" value="Cysteine proteinases"/>
    <property type="match status" value="1"/>
</dbReference>
<dbReference type="AlphaFoldDB" id="A0A6G4A467"/>
<keyword evidence="1" id="KW-0812">Transmembrane</keyword>
<feature type="domain" description="Peptidase C39-like" evidence="2">
    <location>
        <begin position="80"/>
        <end position="244"/>
    </location>
</feature>
<evidence type="ECO:0000256" key="1">
    <source>
        <dbReference type="SAM" id="Phobius"/>
    </source>
</evidence>
<evidence type="ECO:0000313" key="3">
    <source>
        <dbReference type="EMBL" id="NEW08611.1"/>
    </source>
</evidence>
<dbReference type="RefSeq" id="WP_163951648.1">
    <property type="nucleotide sequence ID" value="NZ_JAAIKC010000010.1"/>
</dbReference>
<feature type="transmembrane region" description="Helical" evidence="1">
    <location>
        <begin position="6"/>
        <end position="31"/>
    </location>
</feature>
<organism evidence="3">
    <name type="scientific">Paenibacillus sp. SYP-B3998</name>
    <dbReference type="NCBI Taxonomy" id="2678564"/>
    <lineage>
        <taxon>Bacteria</taxon>
        <taxon>Bacillati</taxon>
        <taxon>Bacillota</taxon>
        <taxon>Bacilli</taxon>
        <taxon>Bacillales</taxon>
        <taxon>Paenibacillaceae</taxon>
        <taxon>Paenibacillus</taxon>
    </lineage>
</organism>
<dbReference type="PANTHER" id="PTHR37806">
    <property type="entry name" value="LMO0724 PROTEIN"/>
    <property type="match status" value="1"/>
</dbReference>
<reference evidence="3" key="1">
    <citation type="submission" date="2020-02" db="EMBL/GenBank/DDBJ databases">
        <authorList>
            <person name="Shen X.-R."/>
            <person name="Zhang Y.-X."/>
        </authorList>
    </citation>
    <scope>NUCLEOTIDE SEQUENCE</scope>
    <source>
        <strain evidence="3">SYP-B3998</strain>
    </source>
</reference>
<name>A0A6G4A467_9BACL</name>